<evidence type="ECO:0000313" key="1">
    <source>
        <dbReference type="EMBL" id="SFS69103.1"/>
    </source>
</evidence>
<organism evidence="1 2">
    <name type="scientific">Streptomyces harbinensis</name>
    <dbReference type="NCBI Taxonomy" id="1176198"/>
    <lineage>
        <taxon>Bacteria</taxon>
        <taxon>Bacillati</taxon>
        <taxon>Actinomycetota</taxon>
        <taxon>Actinomycetes</taxon>
        <taxon>Kitasatosporales</taxon>
        <taxon>Streptomycetaceae</taxon>
        <taxon>Streptomyces</taxon>
    </lineage>
</organism>
<evidence type="ECO:0000313" key="2">
    <source>
        <dbReference type="Proteomes" id="UP000198873"/>
    </source>
</evidence>
<proteinExistence type="predicted"/>
<dbReference type="STRING" id="1176198.SAMN05444716_103560"/>
<dbReference type="RefSeq" id="WP_093842860.1">
    <property type="nucleotide sequence ID" value="NZ_FPAB01000003.1"/>
</dbReference>
<sequence>MSGAAFPHLAAVRSAITALYRGLSPGTVRGFATSVLPVDVAFDDAEDLRAGVERVALVMVRHLGLPEAPVRVRFTEMPEAAWVERDGGAGGYTVDLHRRFDGQRRDIGAVLAHEVMHVYLHRAGLGLPVTAEDEILTDTAAAYLGVGWLLLDAFREDALGSQRLGYLTPQEYGYVLARRAAVFGEDPRIWFTSPQAYEAYEAGRRLAERDAVRPPLAGGPWAARQRYAAERALAARGRAVPEAMAGGGAGYAFEQDGSGGGLTVVFGCPVCGQKLRLPVAGRSRARCGLCRTVLECDT</sequence>
<accession>A0A1I6RWN7</accession>
<name>A0A1I6RWN7_9ACTN</name>
<keyword evidence="2" id="KW-1185">Reference proteome</keyword>
<dbReference type="EMBL" id="FPAB01000003">
    <property type="protein sequence ID" value="SFS69103.1"/>
    <property type="molecule type" value="Genomic_DNA"/>
</dbReference>
<dbReference type="Proteomes" id="UP000198873">
    <property type="component" value="Unassembled WGS sequence"/>
</dbReference>
<dbReference type="AlphaFoldDB" id="A0A1I6RWN7"/>
<protein>
    <submittedName>
        <fullName evidence="1">Uncharacterized protein</fullName>
    </submittedName>
</protein>
<gene>
    <name evidence="1" type="ORF">SAMN05444716_103560</name>
</gene>
<reference evidence="2" key="1">
    <citation type="submission" date="2016-10" db="EMBL/GenBank/DDBJ databases">
        <authorList>
            <person name="Varghese N."/>
            <person name="Submissions S."/>
        </authorList>
    </citation>
    <scope>NUCLEOTIDE SEQUENCE [LARGE SCALE GENOMIC DNA]</scope>
    <source>
        <strain evidence="2">CGMCC 4.7047</strain>
    </source>
</reference>